<protein>
    <recommendedName>
        <fullName evidence="3">F-box domain-containing protein</fullName>
    </recommendedName>
</protein>
<dbReference type="Proteomes" id="UP000287166">
    <property type="component" value="Unassembled WGS sequence"/>
</dbReference>
<dbReference type="InParanoid" id="A0A401GMK9"/>
<gene>
    <name evidence="1" type="ORF">SCP_0504970</name>
</gene>
<reference evidence="1 2" key="1">
    <citation type="journal article" date="2018" name="Sci. Rep.">
        <title>Genome sequence of the cauliflower mushroom Sparassis crispa (Hanabiratake) and its association with beneficial usage.</title>
        <authorList>
            <person name="Kiyama R."/>
            <person name="Furutani Y."/>
            <person name="Kawaguchi K."/>
            <person name="Nakanishi T."/>
        </authorList>
    </citation>
    <scope>NUCLEOTIDE SEQUENCE [LARGE SCALE GENOMIC DNA]</scope>
</reference>
<dbReference type="Gene3D" id="3.80.10.10">
    <property type="entry name" value="Ribonuclease Inhibitor"/>
    <property type="match status" value="1"/>
</dbReference>
<dbReference type="AlphaFoldDB" id="A0A401GMK9"/>
<sequence length="519" mass="57952">MTHNATTGIHDLPDDVLLLIFKAVYSMSRKYPGRDNRSVSIFEADKNDVIWQDEDVSSPSNLFPDSLVPMCRLWKDTLSSVSAFWTRLVIFVDERPTPLSAITSRLALAAERALEIKLTRRHGSWPDADLSEQARVNAVISFLSAHMSRWKTLRLDVLHSSSVPRPHVAMHGDAANLVDLRLHSRLKDAPLLAYCSSLVIQATDDSNRMPTTHILETDIEIGPPLTVTTNQRHINQQLRAPRMSELQLDGVIFFASYSCAPVTWMSVRKLTVTHCVSPPSGMFTANMLLTCLNTMPSLRELTLVEVALEFYEEAMPALVHCGLQRCTFVDIPEQMLAALVGLLQNSELTSLTVKRCSMRRWAPGQWPLSSLTLEGINKSDDVLEALRAWPPRVLTVENCAGFDKVILAALADPYIFTCPGMQVLELSDCQGISSRELRMMIEGRQGGIGDDDAVDLDVGFISTLRVTGCGELDPNDKVFFQEHAFLRQVEWDGQMISEDFESDVDSVGWARADDFSDEE</sequence>
<dbReference type="SUPFAM" id="SSF52047">
    <property type="entry name" value="RNI-like"/>
    <property type="match status" value="1"/>
</dbReference>
<accession>A0A401GMK9</accession>
<dbReference type="GeneID" id="38780365"/>
<dbReference type="STRING" id="139825.A0A401GMK9"/>
<dbReference type="InterPro" id="IPR032675">
    <property type="entry name" value="LRR_dom_sf"/>
</dbReference>
<evidence type="ECO:0000313" key="2">
    <source>
        <dbReference type="Proteomes" id="UP000287166"/>
    </source>
</evidence>
<name>A0A401GMK9_9APHY</name>
<keyword evidence="2" id="KW-1185">Reference proteome</keyword>
<comment type="caution">
    <text evidence="1">The sequence shown here is derived from an EMBL/GenBank/DDBJ whole genome shotgun (WGS) entry which is preliminary data.</text>
</comment>
<proteinExistence type="predicted"/>
<dbReference type="OrthoDB" id="2799175at2759"/>
<evidence type="ECO:0008006" key="3">
    <source>
        <dbReference type="Google" id="ProtNLM"/>
    </source>
</evidence>
<organism evidence="1 2">
    <name type="scientific">Sparassis crispa</name>
    <dbReference type="NCBI Taxonomy" id="139825"/>
    <lineage>
        <taxon>Eukaryota</taxon>
        <taxon>Fungi</taxon>
        <taxon>Dikarya</taxon>
        <taxon>Basidiomycota</taxon>
        <taxon>Agaricomycotina</taxon>
        <taxon>Agaricomycetes</taxon>
        <taxon>Polyporales</taxon>
        <taxon>Sparassidaceae</taxon>
        <taxon>Sparassis</taxon>
    </lineage>
</organism>
<evidence type="ECO:0000313" key="1">
    <source>
        <dbReference type="EMBL" id="GBE83448.1"/>
    </source>
</evidence>
<dbReference type="RefSeq" id="XP_027614361.1">
    <property type="nucleotide sequence ID" value="XM_027758560.1"/>
</dbReference>
<dbReference type="EMBL" id="BFAD01000005">
    <property type="protein sequence ID" value="GBE83448.1"/>
    <property type="molecule type" value="Genomic_DNA"/>
</dbReference>